<organism evidence="1">
    <name type="scientific">Echinococcus granulosus</name>
    <name type="common">Hydatid tapeworm</name>
    <dbReference type="NCBI Taxonomy" id="6210"/>
    <lineage>
        <taxon>Eukaryota</taxon>
        <taxon>Metazoa</taxon>
        <taxon>Spiralia</taxon>
        <taxon>Lophotrochozoa</taxon>
        <taxon>Platyhelminthes</taxon>
        <taxon>Cestoda</taxon>
        <taxon>Eucestoda</taxon>
        <taxon>Cyclophyllidea</taxon>
        <taxon>Taeniidae</taxon>
        <taxon>Echinococcus</taxon>
        <taxon>Echinococcus granulosus group</taxon>
    </lineage>
</organism>
<reference evidence="3" key="3">
    <citation type="submission" date="2020-10" db="UniProtKB">
        <authorList>
            <consortium name="WormBaseParasite"/>
        </authorList>
    </citation>
    <scope>IDENTIFICATION</scope>
</reference>
<accession>A0A068X3J8</accession>
<protein>
    <submittedName>
        <fullName evidence="3">DUF927 domain-containing protein</fullName>
    </submittedName>
</protein>
<dbReference type="OrthoDB" id="6221250at2759"/>
<dbReference type="EMBL" id="LK028607">
    <property type="protein sequence ID" value="CDS24494.1"/>
    <property type="molecule type" value="Genomic_DNA"/>
</dbReference>
<dbReference type="AlphaFoldDB" id="A0A068X3J8"/>
<evidence type="ECO:0000313" key="3">
    <source>
        <dbReference type="WBParaSite" id="EgrG_000389500"/>
    </source>
</evidence>
<dbReference type="WBParaSite" id="EgrG_000389500">
    <property type="protein sequence ID" value="EgrG_000389500"/>
    <property type="gene ID" value="EgrG_000389500"/>
</dbReference>
<reference evidence="1" key="2">
    <citation type="submission" date="2014-06" db="EMBL/GenBank/DDBJ databases">
        <authorList>
            <person name="Aslett M."/>
        </authorList>
    </citation>
    <scope>NUCLEOTIDE SEQUENCE</scope>
</reference>
<proteinExistence type="predicted"/>
<dbReference type="Proteomes" id="UP000492820">
    <property type="component" value="Unassembled WGS sequence"/>
</dbReference>
<sequence>MSSTFKPHETETCSQLVFDEEPGPIFLLDIPRNTGQCLAVITVDGSMQPVGAVRNYILKRRSIIESYRGEIFGIGVEDTTPLRGFWTSQTTLIILSFDDVKGANDLFQALHLKSEFPQHVEYFTVNLSYPTKYVKDYPLLEISFYDVRYIQRFNWFIYQLPELACKNNGYLVAGTPKIIQKLGMSRPNYCSITQWKTVQEFKSFREQAICLFEQSQSACLTEALVKLDIGTCGPFCS</sequence>
<reference evidence="1 2" key="1">
    <citation type="journal article" date="2013" name="Nature">
        <title>The genomes of four tapeworm species reveal adaptations to parasitism.</title>
        <authorList>
            <person name="Tsai I.J."/>
            <person name="Zarowiecki M."/>
            <person name="Holroyd N."/>
            <person name="Garciarrubio A."/>
            <person name="Sanchez-Flores A."/>
            <person name="Brooks K.L."/>
            <person name="Tracey A."/>
            <person name="Bobes R.J."/>
            <person name="Fragoso G."/>
            <person name="Sciutto E."/>
            <person name="Aslett M."/>
            <person name="Beasley H."/>
            <person name="Bennett H.M."/>
            <person name="Cai J."/>
            <person name="Camicia F."/>
            <person name="Clark R."/>
            <person name="Cucher M."/>
            <person name="De Silva N."/>
            <person name="Day T.A."/>
            <person name="Deplazes P."/>
            <person name="Estrada K."/>
            <person name="Fernandez C."/>
            <person name="Holland P.W."/>
            <person name="Hou J."/>
            <person name="Hu S."/>
            <person name="Huckvale T."/>
            <person name="Hung S.S."/>
            <person name="Kamenetzky L."/>
            <person name="Keane J.A."/>
            <person name="Kiss F."/>
            <person name="Koziol U."/>
            <person name="Lambert O."/>
            <person name="Liu K."/>
            <person name="Luo X."/>
            <person name="Luo Y."/>
            <person name="Macchiaroli N."/>
            <person name="Nichol S."/>
            <person name="Paps J."/>
            <person name="Parkinson J."/>
            <person name="Pouchkina-Stantcheva N."/>
            <person name="Riddiford N."/>
            <person name="Rosenzvit M."/>
            <person name="Salinas G."/>
            <person name="Wasmuth J.D."/>
            <person name="Zamanian M."/>
            <person name="Zheng Y."/>
            <person name="Cai X."/>
            <person name="Soberon X."/>
            <person name="Olson P.D."/>
            <person name="Laclette J.P."/>
            <person name="Brehm K."/>
            <person name="Berriman M."/>
            <person name="Garciarrubio A."/>
            <person name="Bobes R.J."/>
            <person name="Fragoso G."/>
            <person name="Sanchez-Flores A."/>
            <person name="Estrada K."/>
            <person name="Cevallos M.A."/>
            <person name="Morett E."/>
            <person name="Gonzalez V."/>
            <person name="Portillo T."/>
            <person name="Ochoa-Leyva A."/>
            <person name="Jose M.V."/>
            <person name="Sciutto E."/>
            <person name="Landa A."/>
            <person name="Jimenez L."/>
            <person name="Valdes V."/>
            <person name="Carrero J.C."/>
            <person name="Larralde C."/>
            <person name="Morales-Montor J."/>
            <person name="Limon-Lason J."/>
            <person name="Soberon X."/>
            <person name="Laclette J.P."/>
        </authorList>
    </citation>
    <scope>NUCLEOTIDE SEQUENCE [LARGE SCALE GENOMIC DNA]</scope>
</reference>
<gene>
    <name evidence="1" type="ORF">EgrG_000389500</name>
</gene>
<evidence type="ECO:0000313" key="2">
    <source>
        <dbReference type="Proteomes" id="UP000492820"/>
    </source>
</evidence>
<name>A0A068X3J8_ECHGR</name>
<evidence type="ECO:0000313" key="1">
    <source>
        <dbReference type="EMBL" id="CDS24494.1"/>
    </source>
</evidence>